<proteinExistence type="predicted"/>
<evidence type="ECO:0000313" key="2">
    <source>
        <dbReference type="Proteomes" id="UP000278222"/>
    </source>
</evidence>
<dbReference type="Proteomes" id="UP000278222">
    <property type="component" value="Unassembled WGS sequence"/>
</dbReference>
<comment type="caution">
    <text evidence="1">The sequence shown here is derived from an EMBL/GenBank/DDBJ whole genome shotgun (WGS) entry which is preliminary data.</text>
</comment>
<dbReference type="AlphaFoldDB" id="A0A3N1MBD7"/>
<protein>
    <submittedName>
        <fullName evidence="1">Uncharacterized protein</fullName>
    </submittedName>
</protein>
<reference evidence="1 2" key="1">
    <citation type="submission" date="2018-11" db="EMBL/GenBank/DDBJ databases">
        <title>Genomic Encyclopedia of Type Strains, Phase IV (KMG-IV): sequencing the most valuable type-strain genomes for metagenomic binning, comparative biology and taxonomic classification.</title>
        <authorList>
            <person name="Goeker M."/>
        </authorList>
    </citation>
    <scope>NUCLEOTIDE SEQUENCE [LARGE SCALE GENOMIC DNA]</scope>
    <source>
        <strain evidence="1 2">DSM 5900</strain>
    </source>
</reference>
<accession>A0A3N1MBD7</accession>
<gene>
    <name evidence="1" type="ORF">EDC65_1865</name>
</gene>
<dbReference type="RefSeq" id="WP_123689389.1">
    <property type="nucleotide sequence ID" value="NZ_AP019700.1"/>
</dbReference>
<sequence>MTTDRVAGTGARQFCLRLGLLVAVAVAPALPVAAQGSEGVPPPAATADEGVIAGSWRALGEGWSGLKDGAAAVWDTAASAFLPALPGEYLPERQPEQTKAFLTLMDLAGYRLAKIETGGMVLSRVRYEFVQERRLTPEDAERVRRAIARHEAEQSGLAASYHRWVVRSLLDAALSADFRVADVRVKMRPFPSLDFRTVAVDRPLDDTERRLVQELRPAAGGRPR</sequence>
<organism evidence="1 2">
    <name type="scientific">Stella humosa</name>
    <dbReference type="NCBI Taxonomy" id="94"/>
    <lineage>
        <taxon>Bacteria</taxon>
        <taxon>Pseudomonadati</taxon>
        <taxon>Pseudomonadota</taxon>
        <taxon>Alphaproteobacteria</taxon>
        <taxon>Rhodospirillales</taxon>
        <taxon>Stellaceae</taxon>
        <taxon>Stella</taxon>
    </lineage>
</organism>
<dbReference type="EMBL" id="RJKX01000013">
    <property type="protein sequence ID" value="ROQ00070.1"/>
    <property type="molecule type" value="Genomic_DNA"/>
</dbReference>
<name>A0A3N1MBD7_9PROT</name>
<evidence type="ECO:0000313" key="1">
    <source>
        <dbReference type="EMBL" id="ROQ00070.1"/>
    </source>
</evidence>
<keyword evidence="2" id="KW-1185">Reference proteome</keyword>